<evidence type="ECO:0000313" key="3">
    <source>
        <dbReference type="Proteomes" id="UP000723463"/>
    </source>
</evidence>
<proteinExistence type="predicted"/>
<dbReference type="Proteomes" id="UP000723463">
    <property type="component" value="Unassembled WGS sequence"/>
</dbReference>
<accession>A0A9P6K4K5</accession>
<organism evidence="2 3">
    <name type="scientific">Mortierella hygrophila</name>
    <dbReference type="NCBI Taxonomy" id="979708"/>
    <lineage>
        <taxon>Eukaryota</taxon>
        <taxon>Fungi</taxon>
        <taxon>Fungi incertae sedis</taxon>
        <taxon>Mucoromycota</taxon>
        <taxon>Mortierellomycotina</taxon>
        <taxon>Mortierellomycetes</taxon>
        <taxon>Mortierellales</taxon>
        <taxon>Mortierellaceae</taxon>
        <taxon>Mortierella</taxon>
    </lineage>
</organism>
<gene>
    <name evidence="2" type="ORF">EC957_010194</name>
</gene>
<comment type="caution">
    <text evidence="2">The sequence shown here is derived from an EMBL/GenBank/DDBJ whole genome shotgun (WGS) entry which is preliminary data.</text>
</comment>
<keyword evidence="3" id="KW-1185">Reference proteome</keyword>
<dbReference type="EMBL" id="JAAAXW010000061">
    <property type="protein sequence ID" value="KAF9546058.1"/>
    <property type="molecule type" value="Genomic_DNA"/>
</dbReference>
<reference evidence="2" key="1">
    <citation type="journal article" date="2020" name="Fungal Divers.">
        <title>Resolving the Mortierellaceae phylogeny through synthesis of multi-gene phylogenetics and phylogenomics.</title>
        <authorList>
            <person name="Vandepol N."/>
            <person name="Liber J."/>
            <person name="Desiro A."/>
            <person name="Na H."/>
            <person name="Kennedy M."/>
            <person name="Barry K."/>
            <person name="Grigoriev I.V."/>
            <person name="Miller A.N."/>
            <person name="O'Donnell K."/>
            <person name="Stajich J.E."/>
            <person name="Bonito G."/>
        </authorList>
    </citation>
    <scope>NUCLEOTIDE SEQUENCE</scope>
    <source>
        <strain evidence="2">NRRL 2591</strain>
    </source>
</reference>
<protein>
    <submittedName>
        <fullName evidence="2">Uncharacterized protein</fullName>
    </submittedName>
</protein>
<dbReference type="AlphaFoldDB" id="A0A9P6K4K5"/>
<name>A0A9P6K4K5_9FUNG</name>
<feature type="region of interest" description="Disordered" evidence="1">
    <location>
        <begin position="22"/>
        <end position="43"/>
    </location>
</feature>
<evidence type="ECO:0000256" key="1">
    <source>
        <dbReference type="SAM" id="MobiDB-lite"/>
    </source>
</evidence>
<evidence type="ECO:0000313" key="2">
    <source>
        <dbReference type="EMBL" id="KAF9546058.1"/>
    </source>
</evidence>
<sequence length="87" mass="10344">MQPTVKRRFRLFEREQLLPAPTHVDSTRIKDSNQGRNKVPALEHGSYAKDSNIIMELDCRITDNPKGRHPRHFYQSFLYFKLTQFKP</sequence>